<comment type="caution">
    <text evidence="4">The sequence shown here is derived from an EMBL/GenBank/DDBJ whole genome shotgun (WGS) entry which is preliminary data.</text>
</comment>
<dbReference type="Proteomes" id="UP001558353">
    <property type="component" value="Unassembled WGS sequence"/>
</dbReference>
<reference evidence="4 5" key="1">
    <citation type="journal article" date="2024" name="Fungal Genet. Biol.">
        <title>The porcine skin microbiome exhibits broad fungal antagonism.</title>
        <authorList>
            <person name="De La Cruz K.F."/>
            <person name="Townsend E.C."/>
            <person name="Alex Cheong J.Z."/>
            <person name="Salamzade R."/>
            <person name="Liu A."/>
            <person name="Sandstrom S."/>
            <person name="Davila E."/>
            <person name="Huang L."/>
            <person name="Xu K.H."/>
            <person name="Wu S.Y."/>
            <person name="Meudt J.J."/>
            <person name="Shanmuganayagam D."/>
            <person name="Gibson A.L.F."/>
            <person name="Kalan L.R."/>
        </authorList>
    </citation>
    <scope>NUCLEOTIDE SEQUENCE [LARGE SCALE GENOMIC DNA]</scope>
    <source>
        <strain evidence="4 5">LK2569</strain>
    </source>
</reference>
<dbReference type="InterPro" id="IPR002491">
    <property type="entry name" value="ABC_transptr_periplasmic_BD"/>
</dbReference>
<dbReference type="Gene3D" id="3.40.50.1980">
    <property type="entry name" value="Nitrogenase molybdenum iron protein domain"/>
    <property type="match status" value="2"/>
</dbReference>
<evidence type="ECO:0000259" key="3">
    <source>
        <dbReference type="PROSITE" id="PS50983"/>
    </source>
</evidence>
<comment type="similarity">
    <text evidence="1">Belongs to the bacterial solute-binding protein 8 family.</text>
</comment>
<dbReference type="SUPFAM" id="SSF53807">
    <property type="entry name" value="Helical backbone' metal receptor"/>
    <property type="match status" value="1"/>
</dbReference>
<evidence type="ECO:0000313" key="5">
    <source>
        <dbReference type="Proteomes" id="UP001558353"/>
    </source>
</evidence>
<feature type="region of interest" description="Disordered" evidence="2">
    <location>
        <begin position="1"/>
        <end position="64"/>
    </location>
</feature>
<proteinExistence type="inferred from homology"/>
<name>A0ABV3UWZ7_9CORY</name>
<dbReference type="EMBL" id="JAYWMA010000010">
    <property type="protein sequence ID" value="MEX3529277.1"/>
    <property type="molecule type" value="Genomic_DNA"/>
</dbReference>
<evidence type="ECO:0000256" key="2">
    <source>
        <dbReference type="SAM" id="MobiDB-lite"/>
    </source>
</evidence>
<feature type="domain" description="Fe/B12 periplasmic-binding" evidence="3">
    <location>
        <begin position="167"/>
        <end position="425"/>
    </location>
</feature>
<evidence type="ECO:0000313" key="4">
    <source>
        <dbReference type="EMBL" id="MEX3529277.1"/>
    </source>
</evidence>
<dbReference type="InterPro" id="IPR050902">
    <property type="entry name" value="ABC_Transporter_SBP"/>
</dbReference>
<dbReference type="PROSITE" id="PS50983">
    <property type="entry name" value="FE_B12_PBP"/>
    <property type="match status" value="1"/>
</dbReference>
<dbReference type="Pfam" id="PF01497">
    <property type="entry name" value="Peripla_BP_2"/>
    <property type="match status" value="1"/>
</dbReference>
<feature type="compositionally biased region" description="Low complexity" evidence="2">
    <location>
        <begin position="101"/>
        <end position="122"/>
    </location>
</feature>
<dbReference type="PANTHER" id="PTHR30535:SF4">
    <property type="entry name" value="HEMIN-BINDING PERIPLASMIC PROTEIN HMUT"/>
    <property type="match status" value="1"/>
</dbReference>
<feature type="compositionally biased region" description="Basic and acidic residues" evidence="2">
    <location>
        <begin position="10"/>
        <end position="41"/>
    </location>
</feature>
<gene>
    <name evidence="4" type="ORF">VVR64_09445</name>
</gene>
<dbReference type="PANTHER" id="PTHR30535">
    <property type="entry name" value="VITAMIN B12-BINDING PROTEIN"/>
    <property type="match status" value="1"/>
</dbReference>
<dbReference type="RefSeq" id="WP_368522759.1">
    <property type="nucleotide sequence ID" value="NZ_JAYWMA010000010.1"/>
</dbReference>
<evidence type="ECO:0000256" key="1">
    <source>
        <dbReference type="ARBA" id="ARBA00008814"/>
    </source>
</evidence>
<feature type="region of interest" description="Disordered" evidence="2">
    <location>
        <begin position="94"/>
        <end position="144"/>
    </location>
</feature>
<protein>
    <submittedName>
        <fullName evidence="4">ABC transporter substrate-binding protein</fullName>
    </submittedName>
</protein>
<keyword evidence="5" id="KW-1185">Reference proteome</keyword>
<sequence length="427" mass="43107">MGASPFPWAGDRRESDEHGADDRGADDRGADDRGADARPDAMPRNNTPAPHTETAKRSPMPTSLTRRHGAIAAALLCLVLVAGLVGCAGPGTGAGEGSGAAGAANSGNTANSTNAAATGDSAPTGHVSAELPPTDPEVLVDDPQPKLPVTVDWDGAEVEVASVDRILTLDRAGALSRMVWALGLGDRLVGRDTATDFPGAADLPQVTPGGHTINAESILKLRPDVVLTDGSIGPSRVLDTLTDAGIPVVRIPDERTPDTIADLATQVATTVGLGEQGEKAGAAIVDKLDAATRDAQTRADGRRMMVLYLRGTTVAMIAGPESGASSLIERLGGVDAAEGLGMDGAFTPLTPEALVKAAPDTVIVMTRGLDSIGGPAGLGSLPGMAQTPAGANASVLDVPDSQLLSFGPDTPRVLAAMADALYGKAAE</sequence>
<organism evidence="4 5">
    <name type="scientific">Corynebacterium xerosis</name>
    <dbReference type="NCBI Taxonomy" id="1725"/>
    <lineage>
        <taxon>Bacteria</taxon>
        <taxon>Bacillati</taxon>
        <taxon>Actinomycetota</taxon>
        <taxon>Actinomycetes</taxon>
        <taxon>Mycobacteriales</taxon>
        <taxon>Corynebacteriaceae</taxon>
        <taxon>Corynebacterium</taxon>
    </lineage>
</organism>
<accession>A0ABV3UWZ7</accession>